<dbReference type="EMBL" id="HBIM01023209">
    <property type="protein sequence ID" value="CAE0420405.1"/>
    <property type="molecule type" value="Transcribed_RNA"/>
</dbReference>
<proteinExistence type="predicted"/>
<organism evidence="2">
    <name type="scientific">Amphora coffeiformis</name>
    <dbReference type="NCBI Taxonomy" id="265554"/>
    <lineage>
        <taxon>Eukaryota</taxon>
        <taxon>Sar</taxon>
        <taxon>Stramenopiles</taxon>
        <taxon>Ochrophyta</taxon>
        <taxon>Bacillariophyta</taxon>
        <taxon>Bacillariophyceae</taxon>
        <taxon>Bacillariophycidae</taxon>
        <taxon>Thalassiophysales</taxon>
        <taxon>Catenulaceae</taxon>
        <taxon>Amphora</taxon>
    </lineage>
</organism>
<sequence length="189" mass="21082">MMNSSLARSCLKASSSLLRSSSSCAVRSVASVGAQSSHLMRNMRPPMVRAALFHSGKPCLTAGQDKETIDAFITEEMIAEMEYHHERRDGNDLNLFLQHPATPKIMGWHPDLIFESDLFGDTWEQDPSSSALPDEEEEEVVAPASTATSTPMSFMNRNARYGSKASKGKRPCSRQARRRKKRSIGNHRR</sequence>
<feature type="region of interest" description="Disordered" evidence="1">
    <location>
        <begin position="124"/>
        <end position="189"/>
    </location>
</feature>
<evidence type="ECO:0000313" key="2">
    <source>
        <dbReference type="EMBL" id="CAE0420405.1"/>
    </source>
</evidence>
<accession>A0A7S3LE05</accession>
<evidence type="ECO:0000256" key="1">
    <source>
        <dbReference type="SAM" id="MobiDB-lite"/>
    </source>
</evidence>
<gene>
    <name evidence="2" type="ORF">ACOF00016_LOCUS17173</name>
</gene>
<reference evidence="2" key="1">
    <citation type="submission" date="2021-01" db="EMBL/GenBank/DDBJ databases">
        <authorList>
            <person name="Corre E."/>
            <person name="Pelletier E."/>
            <person name="Niang G."/>
            <person name="Scheremetjew M."/>
            <person name="Finn R."/>
            <person name="Kale V."/>
            <person name="Holt S."/>
            <person name="Cochrane G."/>
            <person name="Meng A."/>
            <person name="Brown T."/>
            <person name="Cohen L."/>
        </authorList>
    </citation>
    <scope>NUCLEOTIDE SEQUENCE</scope>
    <source>
        <strain evidence="2">CCMP127</strain>
    </source>
</reference>
<feature type="compositionally biased region" description="Basic residues" evidence="1">
    <location>
        <begin position="166"/>
        <end position="189"/>
    </location>
</feature>
<protein>
    <submittedName>
        <fullName evidence="2">Uncharacterized protein</fullName>
    </submittedName>
</protein>
<dbReference type="AlphaFoldDB" id="A0A7S3LE05"/>
<name>A0A7S3LE05_9STRA</name>